<name>A0A420WAS1_9PROT</name>
<dbReference type="Proteomes" id="UP000277424">
    <property type="component" value="Unassembled WGS sequence"/>
</dbReference>
<evidence type="ECO:0000313" key="3">
    <source>
        <dbReference type="Proteomes" id="UP000277424"/>
    </source>
</evidence>
<reference evidence="2 3" key="1">
    <citation type="submission" date="2018-10" db="EMBL/GenBank/DDBJ databases">
        <title>Comparative analysis of microorganisms from saline springs in Andes Mountain Range, Colombia.</title>
        <authorList>
            <person name="Rubin E."/>
        </authorList>
    </citation>
    <scope>NUCLEOTIDE SEQUENCE [LARGE SCALE GENOMIC DNA]</scope>
    <source>
        <strain evidence="2 3">USBA 36</strain>
    </source>
</reference>
<organism evidence="2 3">
    <name type="scientific">Oceanibaculum indicum</name>
    <dbReference type="NCBI Taxonomy" id="526216"/>
    <lineage>
        <taxon>Bacteria</taxon>
        <taxon>Pseudomonadati</taxon>
        <taxon>Pseudomonadota</taxon>
        <taxon>Alphaproteobacteria</taxon>
        <taxon>Rhodospirillales</taxon>
        <taxon>Oceanibaculaceae</taxon>
        <taxon>Oceanibaculum</taxon>
    </lineage>
</organism>
<sequence length="107" mass="12241">MISGNPFWDYWYFHIPNYIIAALIYTLLGRMLLGLFVSPDWHNYIWRAFCRLTDPVLNAAGAITPDFVTRGLLPLVAIFWLLVIRFAYWAVLGYYGLAPSLGLQPAS</sequence>
<dbReference type="RefSeq" id="WP_121221849.1">
    <property type="nucleotide sequence ID" value="NZ_RBIG01000004.1"/>
</dbReference>
<evidence type="ECO:0000256" key="1">
    <source>
        <dbReference type="SAM" id="Phobius"/>
    </source>
</evidence>
<dbReference type="EMBL" id="RBIG01000004">
    <property type="protein sequence ID" value="RKQ68088.1"/>
    <property type="molecule type" value="Genomic_DNA"/>
</dbReference>
<dbReference type="OrthoDB" id="7376104at2"/>
<gene>
    <name evidence="2" type="ORF">BCL74_3407</name>
</gene>
<comment type="caution">
    <text evidence="2">The sequence shown here is derived from an EMBL/GenBank/DDBJ whole genome shotgun (WGS) entry which is preliminary data.</text>
</comment>
<keyword evidence="1" id="KW-1133">Transmembrane helix</keyword>
<keyword evidence="1" id="KW-0812">Transmembrane</keyword>
<dbReference type="AlphaFoldDB" id="A0A420WAS1"/>
<protein>
    <submittedName>
        <fullName evidence="2">YggT family protein</fullName>
    </submittedName>
</protein>
<keyword evidence="1" id="KW-0472">Membrane</keyword>
<feature type="transmembrane region" description="Helical" evidence="1">
    <location>
        <begin position="72"/>
        <end position="97"/>
    </location>
</feature>
<feature type="transmembrane region" description="Helical" evidence="1">
    <location>
        <begin position="15"/>
        <end position="37"/>
    </location>
</feature>
<evidence type="ECO:0000313" key="2">
    <source>
        <dbReference type="EMBL" id="RKQ68088.1"/>
    </source>
</evidence>
<proteinExistence type="predicted"/>
<accession>A0A420WAS1</accession>